<proteinExistence type="predicted"/>
<dbReference type="EMBL" id="CP053985">
    <property type="protein sequence ID" value="QKH34069.1"/>
    <property type="molecule type" value="Genomic_DNA"/>
</dbReference>
<feature type="signal peptide" evidence="1">
    <location>
        <begin position="1"/>
        <end position="23"/>
    </location>
</feature>
<evidence type="ECO:0000313" key="2">
    <source>
        <dbReference type="EMBL" id="QKH34069.1"/>
    </source>
</evidence>
<keyword evidence="3" id="KW-1185">Reference proteome</keyword>
<sequence length="156" mass="17205">MKKYLNALASLGAGMLLAPCAHAAEDTISKEASADITYVYSSGQGMGSVTLLHAISSDFRSGTLNKPKKLLWLKYEVASYPQAFSDRVELCYFEPYRSSPSKCRELPGGASDTTQLFNDLRFDAGAYVQIQHYLKGAPGTNLRPSGKERVTWKYSY</sequence>
<dbReference type="AlphaFoldDB" id="A0A7D4DY21"/>
<accession>A0A7D4DY21</accession>
<dbReference type="Proteomes" id="UP000500970">
    <property type="component" value="Chromosome"/>
</dbReference>
<name>A0A7D4DY21_9BURK</name>
<evidence type="ECO:0000256" key="1">
    <source>
        <dbReference type="SAM" id="SignalP"/>
    </source>
</evidence>
<feature type="chain" id="PRO_5028961136" evidence="1">
    <location>
        <begin position="24"/>
        <end position="156"/>
    </location>
</feature>
<protein>
    <submittedName>
        <fullName evidence="2">Uncharacterized protein</fullName>
    </submittedName>
</protein>
<organism evidence="2 3">
    <name type="scientific">Achromobacter pestifer</name>
    <dbReference type="NCBI Taxonomy" id="1353889"/>
    <lineage>
        <taxon>Bacteria</taxon>
        <taxon>Pseudomonadati</taxon>
        <taxon>Pseudomonadota</taxon>
        <taxon>Betaproteobacteria</taxon>
        <taxon>Burkholderiales</taxon>
        <taxon>Alcaligenaceae</taxon>
        <taxon>Achromobacter</taxon>
    </lineage>
</organism>
<keyword evidence="1" id="KW-0732">Signal</keyword>
<evidence type="ECO:0000313" key="3">
    <source>
        <dbReference type="Proteomes" id="UP000500970"/>
    </source>
</evidence>
<reference evidence="2 3" key="1">
    <citation type="submission" date="2020-05" db="EMBL/GenBank/DDBJ databases">
        <title>FDA dAtabase for Regulatory Grade micrObial Sequences (FDA-ARGOS): Supporting development and validation of Infectious Disease Dx tests.</title>
        <authorList>
            <person name="Sproer C."/>
            <person name="Gronow S."/>
            <person name="Severitt S."/>
            <person name="Schroder I."/>
            <person name="Tallon L."/>
            <person name="Sadzewicz L."/>
            <person name="Zhao X."/>
            <person name="Vavikolanu K."/>
            <person name="Mehta A."/>
            <person name="Aluvathingal J."/>
            <person name="Nadendla S."/>
            <person name="Myers T."/>
            <person name="Yan Y."/>
            <person name="Sichtig H."/>
        </authorList>
    </citation>
    <scope>NUCLEOTIDE SEQUENCE [LARGE SCALE GENOMIC DNA]</scope>
    <source>
        <strain evidence="2 3">FDAARGOS_790</strain>
    </source>
</reference>
<gene>
    <name evidence="2" type="ORF">FOC84_03590</name>
</gene>
<dbReference type="RefSeq" id="WP_173143212.1">
    <property type="nucleotide sequence ID" value="NZ_CP053985.1"/>
</dbReference>
<dbReference type="KEGG" id="apes:FOC84_03590"/>